<evidence type="ECO:0000313" key="3">
    <source>
        <dbReference type="Proteomes" id="UP001482620"/>
    </source>
</evidence>
<feature type="non-terminal residue" evidence="2">
    <location>
        <position position="1"/>
    </location>
</feature>
<proteinExistence type="predicted"/>
<evidence type="ECO:0000313" key="2">
    <source>
        <dbReference type="EMBL" id="MEQ2238288.1"/>
    </source>
</evidence>
<feature type="region of interest" description="Disordered" evidence="1">
    <location>
        <begin position="1"/>
        <end position="100"/>
    </location>
</feature>
<feature type="non-terminal residue" evidence="2">
    <location>
        <position position="136"/>
    </location>
</feature>
<dbReference type="EMBL" id="JAHRIQ010051312">
    <property type="protein sequence ID" value="MEQ2238288.1"/>
    <property type="molecule type" value="Genomic_DNA"/>
</dbReference>
<protein>
    <submittedName>
        <fullName evidence="2">Uncharacterized protein</fullName>
    </submittedName>
</protein>
<name>A0ABV0U283_9TELE</name>
<evidence type="ECO:0000256" key="1">
    <source>
        <dbReference type="SAM" id="MobiDB-lite"/>
    </source>
</evidence>
<keyword evidence="3" id="KW-1185">Reference proteome</keyword>
<dbReference type="Proteomes" id="UP001482620">
    <property type="component" value="Unassembled WGS sequence"/>
</dbReference>
<reference evidence="2 3" key="1">
    <citation type="submission" date="2021-06" db="EMBL/GenBank/DDBJ databases">
        <authorList>
            <person name="Palmer J.M."/>
        </authorList>
    </citation>
    <scope>NUCLEOTIDE SEQUENCE [LARGE SCALE GENOMIC DNA]</scope>
    <source>
        <strain evidence="3">if_2019</strain>
        <tissue evidence="2">Muscle</tissue>
    </source>
</reference>
<accession>A0ABV0U283</accession>
<organism evidence="2 3">
    <name type="scientific">Ilyodon furcidens</name>
    <name type="common">goldbreast splitfin</name>
    <dbReference type="NCBI Taxonomy" id="33524"/>
    <lineage>
        <taxon>Eukaryota</taxon>
        <taxon>Metazoa</taxon>
        <taxon>Chordata</taxon>
        <taxon>Craniata</taxon>
        <taxon>Vertebrata</taxon>
        <taxon>Euteleostomi</taxon>
        <taxon>Actinopterygii</taxon>
        <taxon>Neopterygii</taxon>
        <taxon>Teleostei</taxon>
        <taxon>Neoteleostei</taxon>
        <taxon>Acanthomorphata</taxon>
        <taxon>Ovalentaria</taxon>
        <taxon>Atherinomorphae</taxon>
        <taxon>Cyprinodontiformes</taxon>
        <taxon>Goodeidae</taxon>
        <taxon>Ilyodon</taxon>
    </lineage>
</organism>
<feature type="compositionally biased region" description="Basic and acidic residues" evidence="1">
    <location>
        <begin position="91"/>
        <end position="100"/>
    </location>
</feature>
<sequence>FLVDVCPAEENLESRAEENQVGGLPPPTAPEPTEHITPSSTDVEPASERRDLESPITQQPEPHHEEIPPPSTEQSKAAAPEEEEAVGSGESCRKTEAPMLRVDDADHRVLHRHNLNIPQIITTPEPESNTLMVPEL</sequence>
<comment type="caution">
    <text evidence="2">The sequence shown here is derived from an EMBL/GenBank/DDBJ whole genome shotgun (WGS) entry which is preliminary data.</text>
</comment>
<gene>
    <name evidence="2" type="ORF">ILYODFUR_031697</name>
</gene>